<gene>
    <name evidence="2" type="ORF">HPP92_011648</name>
</gene>
<feature type="compositionally biased region" description="Acidic residues" evidence="1">
    <location>
        <begin position="139"/>
        <end position="156"/>
    </location>
</feature>
<feature type="region of interest" description="Disordered" evidence="1">
    <location>
        <begin position="170"/>
        <end position="196"/>
    </location>
</feature>
<dbReference type="Proteomes" id="UP000636800">
    <property type="component" value="Chromosome 5"/>
</dbReference>
<keyword evidence="3" id="KW-1185">Reference proteome</keyword>
<name>A0A835V203_VANPL</name>
<reference evidence="2 3" key="1">
    <citation type="journal article" date="2020" name="Nat. Food">
        <title>A phased Vanilla planifolia genome enables genetic improvement of flavour and production.</title>
        <authorList>
            <person name="Hasing T."/>
            <person name="Tang H."/>
            <person name="Brym M."/>
            <person name="Khazi F."/>
            <person name="Huang T."/>
            <person name="Chambers A.H."/>
        </authorList>
    </citation>
    <scope>NUCLEOTIDE SEQUENCE [LARGE SCALE GENOMIC DNA]</scope>
    <source>
        <tissue evidence="2">Leaf</tissue>
    </source>
</reference>
<proteinExistence type="predicted"/>
<dbReference type="OrthoDB" id="1922833at2759"/>
<comment type="caution">
    <text evidence="2">The sequence shown here is derived from an EMBL/GenBank/DDBJ whole genome shotgun (WGS) entry which is preliminary data.</text>
</comment>
<feature type="compositionally biased region" description="Polar residues" evidence="1">
    <location>
        <begin position="1"/>
        <end position="14"/>
    </location>
</feature>
<evidence type="ECO:0000256" key="1">
    <source>
        <dbReference type="SAM" id="MobiDB-lite"/>
    </source>
</evidence>
<organism evidence="2 3">
    <name type="scientific">Vanilla planifolia</name>
    <name type="common">Vanilla</name>
    <dbReference type="NCBI Taxonomy" id="51239"/>
    <lineage>
        <taxon>Eukaryota</taxon>
        <taxon>Viridiplantae</taxon>
        <taxon>Streptophyta</taxon>
        <taxon>Embryophyta</taxon>
        <taxon>Tracheophyta</taxon>
        <taxon>Spermatophyta</taxon>
        <taxon>Magnoliopsida</taxon>
        <taxon>Liliopsida</taxon>
        <taxon>Asparagales</taxon>
        <taxon>Orchidaceae</taxon>
        <taxon>Vanilloideae</taxon>
        <taxon>Vanilleae</taxon>
        <taxon>Vanilla</taxon>
    </lineage>
</organism>
<dbReference type="AlphaFoldDB" id="A0A835V203"/>
<sequence length="291" mass="31942">MGYDAMSNNASVRTISKDFGKKKKVNRAAKLKQWKLDARREQWLSQGKNGKDRATSASPALLNHSTLSPSVPGQGVREIGVKEKEPHAVNKNELQIQDSCSDSSSHSPSMCGDIQRKEFSSVSISSGSSIESCSWSVSDAEDDQQEDERLEDGSGLDDWEAVADALYADDDHSQATSNSVKAAADSMPNDVHHEDTHPSIVATKPEANIIRRAWRPDDAARPQTLPTLLKQCSFPLNMELHFASPRWGHHHNVVSAPSSCPICVEDFDVTDSSFLPVFVDFVFAFSATKRS</sequence>
<feature type="region of interest" description="Disordered" evidence="1">
    <location>
        <begin position="1"/>
        <end position="23"/>
    </location>
</feature>
<dbReference type="EMBL" id="JADCNL010000005">
    <property type="protein sequence ID" value="KAG0480790.1"/>
    <property type="molecule type" value="Genomic_DNA"/>
</dbReference>
<evidence type="ECO:0000313" key="2">
    <source>
        <dbReference type="EMBL" id="KAG0480790.1"/>
    </source>
</evidence>
<feature type="compositionally biased region" description="Low complexity" evidence="1">
    <location>
        <begin position="99"/>
        <end position="109"/>
    </location>
</feature>
<feature type="region of interest" description="Disordered" evidence="1">
    <location>
        <begin position="40"/>
        <end position="114"/>
    </location>
</feature>
<protein>
    <submittedName>
        <fullName evidence="2">Uncharacterized protein</fullName>
    </submittedName>
</protein>
<feature type="region of interest" description="Disordered" evidence="1">
    <location>
        <begin position="132"/>
        <end position="156"/>
    </location>
</feature>
<evidence type="ECO:0000313" key="3">
    <source>
        <dbReference type="Proteomes" id="UP000636800"/>
    </source>
</evidence>
<feature type="compositionally biased region" description="Polar residues" evidence="1">
    <location>
        <begin position="55"/>
        <end position="71"/>
    </location>
</feature>
<accession>A0A835V203</accession>
<feature type="compositionally biased region" description="Basic and acidic residues" evidence="1">
    <location>
        <begin position="79"/>
        <end position="90"/>
    </location>
</feature>